<accession>A0A401SLA8</accession>
<evidence type="ECO:0000313" key="3">
    <source>
        <dbReference type="Proteomes" id="UP000287033"/>
    </source>
</evidence>
<evidence type="ECO:0000313" key="2">
    <source>
        <dbReference type="EMBL" id="GCC31158.1"/>
    </source>
</evidence>
<dbReference type="AlphaFoldDB" id="A0A401SLA8"/>
<protein>
    <submittedName>
        <fullName evidence="2">Uncharacterized protein</fullName>
    </submittedName>
</protein>
<evidence type="ECO:0000256" key="1">
    <source>
        <dbReference type="SAM" id="MobiDB-lite"/>
    </source>
</evidence>
<reference evidence="2 3" key="1">
    <citation type="journal article" date="2018" name="Nat. Ecol. Evol.">
        <title>Shark genomes provide insights into elasmobranch evolution and the origin of vertebrates.</title>
        <authorList>
            <person name="Hara Y"/>
            <person name="Yamaguchi K"/>
            <person name="Onimaru K"/>
            <person name="Kadota M"/>
            <person name="Koyanagi M"/>
            <person name="Keeley SD"/>
            <person name="Tatsumi K"/>
            <person name="Tanaka K"/>
            <person name="Motone F"/>
            <person name="Kageyama Y"/>
            <person name="Nozu R"/>
            <person name="Adachi N"/>
            <person name="Nishimura O"/>
            <person name="Nakagawa R"/>
            <person name="Tanegashima C"/>
            <person name="Kiyatake I"/>
            <person name="Matsumoto R"/>
            <person name="Murakumo K"/>
            <person name="Nishida K"/>
            <person name="Terakita A"/>
            <person name="Kuratani S"/>
            <person name="Sato K"/>
            <person name="Hyodo S Kuraku.S."/>
        </authorList>
    </citation>
    <scope>NUCLEOTIDE SEQUENCE [LARGE SCALE GENOMIC DNA]</scope>
</reference>
<dbReference type="EMBL" id="BEZZ01000346">
    <property type="protein sequence ID" value="GCC31158.1"/>
    <property type="molecule type" value="Genomic_DNA"/>
</dbReference>
<proteinExistence type="predicted"/>
<gene>
    <name evidence="2" type="ORF">chiPu_0009615</name>
</gene>
<feature type="region of interest" description="Disordered" evidence="1">
    <location>
        <begin position="134"/>
        <end position="163"/>
    </location>
</feature>
<feature type="region of interest" description="Disordered" evidence="1">
    <location>
        <begin position="1"/>
        <end position="55"/>
    </location>
</feature>
<feature type="region of interest" description="Disordered" evidence="1">
    <location>
        <begin position="69"/>
        <end position="91"/>
    </location>
</feature>
<keyword evidence="3" id="KW-1185">Reference proteome</keyword>
<comment type="caution">
    <text evidence="2">The sequence shown here is derived from an EMBL/GenBank/DDBJ whole genome shotgun (WGS) entry which is preliminary data.</text>
</comment>
<name>A0A401SLA8_CHIPU</name>
<sequence length="163" mass="18129">MRVGEGGKGKKKPTDVETAQQPQRYGVSRSSRQSVSMATRHPGPSEWRDGTVPSAGTCSFPFLRPPFLDFHDGKEEEKETSNSSALQPPSFPRNVHFSFLQRRRQTLFHPASSVVAQRLLSGAGGRSKILQFVGKTRTAAPKPKHSFHKEIKTSQNCDKVLRD</sequence>
<feature type="compositionally biased region" description="Basic and acidic residues" evidence="1">
    <location>
        <begin position="1"/>
        <end position="15"/>
    </location>
</feature>
<feature type="compositionally biased region" description="Basic and acidic residues" evidence="1">
    <location>
        <begin position="69"/>
        <end position="80"/>
    </location>
</feature>
<dbReference type="Proteomes" id="UP000287033">
    <property type="component" value="Unassembled WGS sequence"/>
</dbReference>
<feature type="compositionally biased region" description="Polar residues" evidence="1">
    <location>
        <begin position="17"/>
        <end position="37"/>
    </location>
</feature>
<organism evidence="2 3">
    <name type="scientific">Chiloscyllium punctatum</name>
    <name type="common">Brownbanded bambooshark</name>
    <name type="synonym">Hemiscyllium punctatum</name>
    <dbReference type="NCBI Taxonomy" id="137246"/>
    <lineage>
        <taxon>Eukaryota</taxon>
        <taxon>Metazoa</taxon>
        <taxon>Chordata</taxon>
        <taxon>Craniata</taxon>
        <taxon>Vertebrata</taxon>
        <taxon>Chondrichthyes</taxon>
        <taxon>Elasmobranchii</taxon>
        <taxon>Galeomorphii</taxon>
        <taxon>Galeoidea</taxon>
        <taxon>Orectolobiformes</taxon>
        <taxon>Hemiscylliidae</taxon>
        <taxon>Chiloscyllium</taxon>
    </lineage>
</organism>